<dbReference type="EMBL" id="OCND01000001">
    <property type="protein sequence ID" value="SOD51617.1"/>
    <property type="molecule type" value="Genomic_DNA"/>
</dbReference>
<proteinExistence type="inferred from homology"/>
<dbReference type="Gene3D" id="3.40.50.300">
    <property type="entry name" value="P-loop containing nucleotide triphosphate hydrolases"/>
    <property type="match status" value="1"/>
</dbReference>
<reference evidence="5 6" key="1">
    <citation type="submission" date="2017-09" db="EMBL/GenBank/DDBJ databases">
        <authorList>
            <person name="Ehlers B."/>
            <person name="Leendertz F.H."/>
        </authorList>
    </citation>
    <scope>NUCLEOTIDE SEQUENCE [LARGE SCALE GENOMIC DNA]</scope>
    <source>
        <strain evidence="5 6">CGMCC 1.10978</strain>
    </source>
</reference>
<evidence type="ECO:0000256" key="1">
    <source>
        <dbReference type="ARBA" id="ARBA00006611"/>
    </source>
</evidence>
<dbReference type="GO" id="GO:0005524">
    <property type="term" value="F:ATP binding"/>
    <property type="evidence" value="ECO:0007669"/>
    <property type="project" value="UniProtKB-KW"/>
</dbReference>
<accession>A0A286CYY5</accession>
<feature type="domain" description="Bacterial type II secretion system protein E" evidence="4">
    <location>
        <begin position="378"/>
        <end position="392"/>
    </location>
</feature>
<dbReference type="PANTHER" id="PTHR30258">
    <property type="entry name" value="TYPE II SECRETION SYSTEM PROTEIN GSPE-RELATED"/>
    <property type="match status" value="1"/>
</dbReference>
<dbReference type="GO" id="GO:0016887">
    <property type="term" value="F:ATP hydrolysis activity"/>
    <property type="evidence" value="ECO:0007669"/>
    <property type="project" value="TreeGrafter"/>
</dbReference>
<sequence>MDTLEQTLELTAQQVREARLRSVAGDTSWMALVQQEQALAAKDFVAALSRLSGIPAIGSEALFAATPDFDLLSYVECARRGCIALREADDRLLLVLADPYSRDTVDLARSAIRRPYQAKLAHLDDIQLLLASAEQAVRATEQQLGDNATDVDGTDGEVISLETIESDSNPVIRAVSAILYDALKQRASDIHLKSTPSGMSVKFRLDGVLVAISEISGVDMAQRLISRIKVISMLDIAERRVPQDGRFRVRTAKGQVDFRVSIMPSIHGEDAVLRLLDRSSLTGSRENLLQLADLSLDDGAVTTLRRLVAQPYGMILVTGPTGSGKTTTLYAAIQEINHGHENIITIEDPVEYQLPGVLQIPVNEKKGLTFARGLRSILRHDPDKIMVGEVRDEETAQISVQAALTGHLVLTTVHANNVFDVVGRLLHMGVDSYSLASALVGVWAQRLLRLNCPECARPYRPDDELLALSGLTAEDIAGRDLRAGVGCSHCRGTGYKGRRAVAEYLTMNDRLRELVTTKAPVSSLRAEAARQGGPSLRSAALALFFSGQTTLAEINRVTFAD</sequence>
<dbReference type="CDD" id="cd01129">
    <property type="entry name" value="PulE-GspE-like"/>
    <property type="match status" value="1"/>
</dbReference>
<evidence type="ECO:0000313" key="5">
    <source>
        <dbReference type="EMBL" id="SOD51617.1"/>
    </source>
</evidence>
<protein>
    <submittedName>
        <fullName evidence="5">General secretion pathway protein E</fullName>
    </submittedName>
</protein>
<evidence type="ECO:0000256" key="2">
    <source>
        <dbReference type="ARBA" id="ARBA00022741"/>
    </source>
</evidence>
<gene>
    <name evidence="5" type="ORF">SAMN06296416_101743</name>
</gene>
<keyword evidence="6" id="KW-1185">Reference proteome</keyword>
<dbReference type="InterPro" id="IPR027417">
    <property type="entry name" value="P-loop_NTPase"/>
</dbReference>
<dbReference type="Pfam" id="PF05157">
    <property type="entry name" value="MshEN"/>
    <property type="match status" value="1"/>
</dbReference>
<dbReference type="RefSeq" id="WP_097120493.1">
    <property type="nucleotide sequence ID" value="NZ_OCND01000001.1"/>
</dbReference>
<dbReference type="PANTHER" id="PTHR30258:SF1">
    <property type="entry name" value="PROTEIN TRANSPORT PROTEIN HOFB HOMOLOG"/>
    <property type="match status" value="1"/>
</dbReference>
<evidence type="ECO:0000313" key="6">
    <source>
        <dbReference type="Proteomes" id="UP000219374"/>
    </source>
</evidence>
<evidence type="ECO:0000256" key="3">
    <source>
        <dbReference type="ARBA" id="ARBA00022840"/>
    </source>
</evidence>
<name>A0A286CYY5_9GAMM</name>
<dbReference type="InterPro" id="IPR037257">
    <property type="entry name" value="T2SS_E_N_sf"/>
</dbReference>
<dbReference type="Pfam" id="PF00437">
    <property type="entry name" value="T2SSE"/>
    <property type="match status" value="1"/>
</dbReference>
<dbReference type="OrthoDB" id="9804785at2"/>
<evidence type="ECO:0000259" key="4">
    <source>
        <dbReference type="PROSITE" id="PS00662"/>
    </source>
</evidence>
<keyword evidence="3" id="KW-0067">ATP-binding</keyword>
<dbReference type="GO" id="GO:0005886">
    <property type="term" value="C:plasma membrane"/>
    <property type="evidence" value="ECO:0007669"/>
    <property type="project" value="TreeGrafter"/>
</dbReference>
<dbReference type="AlphaFoldDB" id="A0A286CYY5"/>
<dbReference type="SUPFAM" id="SSF52540">
    <property type="entry name" value="P-loop containing nucleoside triphosphate hydrolases"/>
    <property type="match status" value="1"/>
</dbReference>
<dbReference type="SUPFAM" id="SSF160246">
    <property type="entry name" value="EspE N-terminal domain-like"/>
    <property type="match status" value="1"/>
</dbReference>
<keyword evidence="2" id="KW-0547">Nucleotide-binding</keyword>
<dbReference type="InterPro" id="IPR001482">
    <property type="entry name" value="T2SS/T4SS_dom"/>
</dbReference>
<dbReference type="Proteomes" id="UP000219374">
    <property type="component" value="Unassembled WGS sequence"/>
</dbReference>
<organism evidence="5 6">
    <name type="scientific">Pseudoxanthomonas wuyuanensis</name>
    <dbReference type="NCBI Taxonomy" id="1073196"/>
    <lineage>
        <taxon>Bacteria</taxon>
        <taxon>Pseudomonadati</taxon>
        <taxon>Pseudomonadota</taxon>
        <taxon>Gammaproteobacteria</taxon>
        <taxon>Lysobacterales</taxon>
        <taxon>Lysobacteraceae</taxon>
        <taxon>Pseudoxanthomonas</taxon>
    </lineage>
</organism>
<dbReference type="InterPro" id="IPR007831">
    <property type="entry name" value="T2SS_GspE_N"/>
</dbReference>
<dbReference type="PROSITE" id="PS00662">
    <property type="entry name" value="T2SP_E"/>
    <property type="match status" value="1"/>
</dbReference>
<comment type="similarity">
    <text evidence="1">Belongs to the GSP E family.</text>
</comment>
<dbReference type="Gene3D" id="3.30.450.90">
    <property type="match status" value="1"/>
</dbReference>